<accession>A0ABV0TNN0</accession>
<evidence type="ECO:0000313" key="2">
    <source>
        <dbReference type="Proteomes" id="UP001482620"/>
    </source>
</evidence>
<sequence>MSLSCFKSADDVVALYASDISHDLSWCRPGHTYGCILRQHSASLFDIIEKFKEISQEIRERTVDLCTVWFILGSNFQMPEGCLKVQFSSVQTFICKYESMGMSNNHTVQKRDKFCFQEIERTCFKNERGRSHLSKK</sequence>
<dbReference type="Proteomes" id="UP001482620">
    <property type="component" value="Unassembled WGS sequence"/>
</dbReference>
<dbReference type="EMBL" id="JAHRIQ010039662">
    <property type="protein sequence ID" value="MEQ2234406.1"/>
    <property type="molecule type" value="Genomic_DNA"/>
</dbReference>
<organism evidence="1 2">
    <name type="scientific">Ilyodon furcidens</name>
    <name type="common">goldbreast splitfin</name>
    <dbReference type="NCBI Taxonomy" id="33524"/>
    <lineage>
        <taxon>Eukaryota</taxon>
        <taxon>Metazoa</taxon>
        <taxon>Chordata</taxon>
        <taxon>Craniata</taxon>
        <taxon>Vertebrata</taxon>
        <taxon>Euteleostomi</taxon>
        <taxon>Actinopterygii</taxon>
        <taxon>Neopterygii</taxon>
        <taxon>Teleostei</taxon>
        <taxon>Neoteleostei</taxon>
        <taxon>Acanthomorphata</taxon>
        <taxon>Ovalentaria</taxon>
        <taxon>Atherinomorphae</taxon>
        <taxon>Cyprinodontiformes</taxon>
        <taxon>Goodeidae</taxon>
        <taxon>Ilyodon</taxon>
    </lineage>
</organism>
<evidence type="ECO:0000313" key="1">
    <source>
        <dbReference type="EMBL" id="MEQ2234406.1"/>
    </source>
</evidence>
<name>A0ABV0TNN0_9TELE</name>
<keyword evidence="2" id="KW-1185">Reference proteome</keyword>
<protein>
    <submittedName>
        <fullName evidence="1">Uncharacterized protein</fullName>
    </submittedName>
</protein>
<comment type="caution">
    <text evidence="1">The sequence shown here is derived from an EMBL/GenBank/DDBJ whole genome shotgun (WGS) entry which is preliminary data.</text>
</comment>
<reference evidence="1 2" key="1">
    <citation type="submission" date="2021-06" db="EMBL/GenBank/DDBJ databases">
        <authorList>
            <person name="Palmer J.M."/>
        </authorList>
    </citation>
    <scope>NUCLEOTIDE SEQUENCE [LARGE SCALE GENOMIC DNA]</scope>
    <source>
        <strain evidence="2">if_2019</strain>
        <tissue evidence="1">Muscle</tissue>
    </source>
</reference>
<gene>
    <name evidence="1" type="ORF">ILYODFUR_031516</name>
</gene>
<proteinExistence type="predicted"/>